<reference evidence="4" key="1">
    <citation type="submission" date="2021-01" db="EMBL/GenBank/DDBJ databases">
        <title>Whole genome shotgun sequence of Virgisporangium ochraceum NBRC 16418.</title>
        <authorList>
            <person name="Komaki H."/>
            <person name="Tamura T."/>
        </authorList>
    </citation>
    <scope>NUCLEOTIDE SEQUENCE</scope>
    <source>
        <strain evidence="4">NBRC 16418</strain>
    </source>
</reference>
<evidence type="ECO:0000256" key="1">
    <source>
        <dbReference type="ARBA" id="ARBA00009013"/>
    </source>
</evidence>
<name>A0A8J4EC51_9ACTN</name>
<dbReference type="Pfam" id="PF01740">
    <property type="entry name" value="STAS"/>
    <property type="match status" value="1"/>
</dbReference>
<dbReference type="InterPro" id="IPR002645">
    <property type="entry name" value="STAS_dom"/>
</dbReference>
<dbReference type="PROSITE" id="PS50801">
    <property type="entry name" value="STAS"/>
    <property type="match status" value="1"/>
</dbReference>
<evidence type="ECO:0000313" key="4">
    <source>
        <dbReference type="EMBL" id="GIJ69148.1"/>
    </source>
</evidence>
<dbReference type="InterPro" id="IPR003658">
    <property type="entry name" value="Anti-sigma_ant"/>
</dbReference>
<dbReference type="Proteomes" id="UP000635606">
    <property type="component" value="Unassembled WGS sequence"/>
</dbReference>
<dbReference type="RefSeq" id="WP_203929076.1">
    <property type="nucleotide sequence ID" value="NZ_BOPH01000054.1"/>
</dbReference>
<dbReference type="SUPFAM" id="SSF52091">
    <property type="entry name" value="SpoIIaa-like"/>
    <property type="match status" value="1"/>
</dbReference>
<protein>
    <recommendedName>
        <fullName evidence="2">Anti-sigma factor antagonist</fullName>
    </recommendedName>
</protein>
<dbReference type="GO" id="GO:0043856">
    <property type="term" value="F:anti-sigma factor antagonist activity"/>
    <property type="evidence" value="ECO:0007669"/>
    <property type="project" value="InterPro"/>
</dbReference>
<comment type="similarity">
    <text evidence="1 2">Belongs to the anti-sigma-factor antagonist family.</text>
</comment>
<evidence type="ECO:0000313" key="5">
    <source>
        <dbReference type="Proteomes" id="UP000635606"/>
    </source>
</evidence>
<evidence type="ECO:0000256" key="2">
    <source>
        <dbReference type="RuleBase" id="RU003749"/>
    </source>
</evidence>
<gene>
    <name evidence="4" type="primary">rsbV_4</name>
    <name evidence="4" type="ORF">Voc01_040650</name>
</gene>
<dbReference type="EMBL" id="BOPH01000054">
    <property type="protein sequence ID" value="GIJ69148.1"/>
    <property type="molecule type" value="Genomic_DNA"/>
</dbReference>
<dbReference type="Gene3D" id="3.30.750.24">
    <property type="entry name" value="STAS domain"/>
    <property type="match status" value="1"/>
</dbReference>
<sequence length="110" mass="11910">MTDDEAFWELVVDRQPEHTVLRVTGDLDLETAPRLLAGVEPHLVASDESLIIDLSALSFIDSSGLSALIRINQRVAATGRRLTIIAPAPQVAKAFEITGLDQILPFHPAA</sequence>
<comment type="caution">
    <text evidence="4">The sequence shown here is derived from an EMBL/GenBank/DDBJ whole genome shotgun (WGS) entry which is preliminary data.</text>
</comment>
<feature type="domain" description="STAS" evidence="3">
    <location>
        <begin position="8"/>
        <end position="110"/>
    </location>
</feature>
<organism evidence="4 5">
    <name type="scientific">Virgisporangium ochraceum</name>
    <dbReference type="NCBI Taxonomy" id="65505"/>
    <lineage>
        <taxon>Bacteria</taxon>
        <taxon>Bacillati</taxon>
        <taxon>Actinomycetota</taxon>
        <taxon>Actinomycetes</taxon>
        <taxon>Micromonosporales</taxon>
        <taxon>Micromonosporaceae</taxon>
        <taxon>Virgisporangium</taxon>
    </lineage>
</organism>
<proteinExistence type="inferred from homology"/>
<accession>A0A8J4EC51</accession>
<dbReference type="PANTHER" id="PTHR33495">
    <property type="entry name" value="ANTI-SIGMA FACTOR ANTAGONIST TM_1081-RELATED-RELATED"/>
    <property type="match status" value="1"/>
</dbReference>
<dbReference type="CDD" id="cd07043">
    <property type="entry name" value="STAS_anti-anti-sigma_factors"/>
    <property type="match status" value="1"/>
</dbReference>
<dbReference type="AlphaFoldDB" id="A0A8J4EC51"/>
<keyword evidence="5" id="KW-1185">Reference proteome</keyword>
<dbReference type="InterPro" id="IPR036513">
    <property type="entry name" value="STAS_dom_sf"/>
</dbReference>
<dbReference type="PANTHER" id="PTHR33495:SF2">
    <property type="entry name" value="ANTI-SIGMA FACTOR ANTAGONIST TM_1081-RELATED"/>
    <property type="match status" value="1"/>
</dbReference>
<dbReference type="NCBIfam" id="TIGR00377">
    <property type="entry name" value="ant_ant_sig"/>
    <property type="match status" value="1"/>
</dbReference>
<evidence type="ECO:0000259" key="3">
    <source>
        <dbReference type="PROSITE" id="PS50801"/>
    </source>
</evidence>